<reference evidence="1 2" key="1">
    <citation type="submission" date="2019-12" db="EMBL/GenBank/DDBJ databases">
        <title>Whole-genome sequencing of Allorhizobium vitis.</title>
        <authorList>
            <person name="Gan H.M."/>
            <person name="Szegedi E."/>
            <person name="Burr T."/>
            <person name="Savka M.A."/>
        </authorList>
    </citation>
    <scope>NUCLEOTIDE SEQUENCE [LARGE SCALE GENOMIC DNA]</scope>
    <source>
        <strain evidence="1 2">CG415</strain>
    </source>
</reference>
<protein>
    <submittedName>
        <fullName evidence="1">Uncharacterized protein</fullName>
    </submittedName>
</protein>
<evidence type="ECO:0000313" key="2">
    <source>
        <dbReference type="Proteomes" id="UP000440716"/>
    </source>
</evidence>
<dbReference type="EMBL" id="WPHU01000009">
    <property type="protein sequence ID" value="MVA58534.1"/>
    <property type="molecule type" value="Genomic_DNA"/>
</dbReference>
<dbReference type="AlphaFoldDB" id="A0A7K1RKI6"/>
<dbReference type="Proteomes" id="UP000440716">
    <property type="component" value="Unassembled WGS sequence"/>
</dbReference>
<comment type="caution">
    <text evidence="1">The sequence shown here is derived from an EMBL/GenBank/DDBJ whole genome shotgun (WGS) entry which is preliminary data.</text>
</comment>
<sequence>MDDSDNSRTLPVVTRRRLLSSSAAWLAAQGADVNASLHPENRRPDGGDPTLILWREWRAAHEQVERFCRKQQRLETALIAAVGFPHVDTALPNQGCAVAAFTMEVIDHLFGDASENAEAKMQAKATLAEQQAAWDELDERMGYSRAKQAEVEACAVRAELLNDLFSQPALSVAGAAAKLNAVLLMAEEDGLGDEFPWPQIQAVMADLIDLGSGRSGI</sequence>
<organism evidence="1 2">
    <name type="scientific">Agrobacterium vitis</name>
    <name type="common">Rhizobium vitis</name>
    <dbReference type="NCBI Taxonomy" id="373"/>
    <lineage>
        <taxon>Bacteria</taxon>
        <taxon>Pseudomonadati</taxon>
        <taxon>Pseudomonadota</taxon>
        <taxon>Alphaproteobacteria</taxon>
        <taxon>Hyphomicrobiales</taxon>
        <taxon>Rhizobiaceae</taxon>
        <taxon>Rhizobium/Agrobacterium group</taxon>
        <taxon>Agrobacterium</taxon>
    </lineage>
</organism>
<accession>A0A7K1RKI6</accession>
<proteinExistence type="predicted"/>
<name>A0A7K1RKI6_AGRVI</name>
<evidence type="ECO:0000313" key="1">
    <source>
        <dbReference type="EMBL" id="MVA58534.1"/>
    </source>
</evidence>
<gene>
    <name evidence="1" type="ORF">GOZ88_20730</name>
</gene>